<reference evidence="2 3" key="1">
    <citation type="journal article" date="2016" name="J. Dairy Sci.">
        <title>Characterization and adsorption of Lactobacillus virulent phage P1.</title>
        <authorList>
            <person name="Chen X."/>
            <person name="Xi Y."/>
            <person name="Zhang H."/>
            <person name="Wang Z."/>
            <person name="Fan M."/>
            <person name="Liu Y."/>
            <person name="Wu W."/>
        </authorList>
    </citation>
    <scope>NUCLEOTIDE SEQUENCE [LARGE SCALE GENOMIC DNA]</scope>
</reference>
<protein>
    <submittedName>
        <fullName evidence="2">Terminase small subunit</fullName>
    </submittedName>
</protein>
<dbReference type="Proteomes" id="UP000222183">
    <property type="component" value="Segment"/>
</dbReference>
<dbReference type="EMBL" id="KX223815">
    <property type="protein sequence ID" value="ANO57931.1"/>
    <property type="molecule type" value="Genomic_DNA"/>
</dbReference>
<feature type="region of interest" description="Disordered" evidence="1">
    <location>
        <begin position="1"/>
        <end position="28"/>
    </location>
</feature>
<dbReference type="InterPro" id="IPR006448">
    <property type="entry name" value="Phage_term_ssu_P27"/>
</dbReference>
<keyword evidence="3" id="KW-1185">Reference proteome</keyword>
<evidence type="ECO:0000256" key="1">
    <source>
        <dbReference type="SAM" id="MobiDB-lite"/>
    </source>
</evidence>
<proteinExistence type="predicted"/>
<evidence type="ECO:0000313" key="3">
    <source>
        <dbReference type="Proteomes" id="UP000222183"/>
    </source>
</evidence>
<sequence length="168" mass="18774">MPNARKPAALVKGHNESASSLKKRMEDEERLKGATDEVRVAPDFIKGWETAEKYYDYICDLLEDSDILSNLDRMGVGALAECLARMEESNKAMAEDGGNLMITVETKNGYKTIENPYIKTHLKFFDRFRVLSTQYGLSPSSRAQLSALTIEDRSQGNSALESIINSDD</sequence>
<name>A0A1S5RCN0_9CAUD</name>
<accession>A0A1S5RCN0</accession>
<gene>
    <name evidence="2" type="ORF">LVP1_g002</name>
</gene>
<evidence type="ECO:0000313" key="2">
    <source>
        <dbReference type="EMBL" id="ANO57931.1"/>
    </source>
</evidence>
<organism evidence="2 3">
    <name type="scientific">Lactobacillus phage P1</name>
    <dbReference type="NCBI Taxonomy" id="1846168"/>
    <lineage>
        <taxon>Viruses</taxon>
        <taxon>Duplodnaviria</taxon>
        <taxon>Heunggongvirae</taxon>
        <taxon>Uroviricota</taxon>
        <taxon>Caudoviricetes</taxon>
        <taxon>Tybeckvirinae</taxon>
        <taxon>Maenadvirus</taxon>
        <taxon>Maenadvirus P1</taxon>
    </lineage>
</organism>
<dbReference type="Pfam" id="PF05119">
    <property type="entry name" value="Terminase_4"/>
    <property type="match status" value="1"/>
</dbReference>